<dbReference type="InterPro" id="IPR009061">
    <property type="entry name" value="DNA-bd_dom_put_sf"/>
</dbReference>
<comment type="caution">
    <text evidence="6">The sequence shown here is derived from an EMBL/GenBank/DDBJ whole genome shotgun (WGS) entry which is preliminary data.</text>
</comment>
<dbReference type="AlphaFoldDB" id="A0A318TPP1"/>
<evidence type="ECO:0000256" key="2">
    <source>
        <dbReference type="ARBA" id="ARBA00023015"/>
    </source>
</evidence>
<dbReference type="CDD" id="cd01105">
    <property type="entry name" value="HTH_GlnR-like"/>
    <property type="match status" value="1"/>
</dbReference>
<dbReference type="PROSITE" id="PS50937">
    <property type="entry name" value="HTH_MERR_2"/>
    <property type="match status" value="1"/>
</dbReference>
<accession>A0A318TPP1</accession>
<proteinExistence type="predicted"/>
<dbReference type="SMART" id="SM00422">
    <property type="entry name" value="HTH_MERR"/>
    <property type="match status" value="1"/>
</dbReference>
<protein>
    <submittedName>
        <fullName evidence="6">Transcriptional regulator</fullName>
    </submittedName>
</protein>
<dbReference type="GO" id="GO:0003700">
    <property type="term" value="F:DNA-binding transcription factor activity"/>
    <property type="evidence" value="ECO:0007669"/>
    <property type="project" value="InterPro"/>
</dbReference>
<evidence type="ECO:0000256" key="4">
    <source>
        <dbReference type="ARBA" id="ARBA00023163"/>
    </source>
</evidence>
<keyword evidence="3" id="KW-0238">DNA-binding</keyword>
<dbReference type="Proteomes" id="UP000247416">
    <property type="component" value="Unassembled WGS sequence"/>
</dbReference>
<evidence type="ECO:0000313" key="6">
    <source>
        <dbReference type="EMBL" id="PYF05770.1"/>
    </source>
</evidence>
<dbReference type="InterPro" id="IPR000551">
    <property type="entry name" value="MerR-type_HTH_dom"/>
</dbReference>
<keyword evidence="4" id="KW-0804">Transcription</keyword>
<dbReference type="EMBL" id="QJTJ01000015">
    <property type="protein sequence ID" value="PYF05770.1"/>
    <property type="molecule type" value="Genomic_DNA"/>
</dbReference>
<evidence type="ECO:0000256" key="1">
    <source>
        <dbReference type="ARBA" id="ARBA00022491"/>
    </source>
</evidence>
<evidence type="ECO:0000259" key="5">
    <source>
        <dbReference type="PROSITE" id="PS50937"/>
    </source>
</evidence>
<keyword evidence="7" id="KW-1185">Reference proteome</keyword>
<dbReference type="RefSeq" id="WP_107935339.1">
    <property type="nucleotide sequence ID" value="NZ_CP085009.1"/>
</dbReference>
<name>A0A318TPP1_9BACL</name>
<dbReference type="PANTHER" id="PTHR30204">
    <property type="entry name" value="REDOX-CYCLING DRUG-SENSING TRANSCRIPTIONAL ACTIVATOR SOXR"/>
    <property type="match status" value="1"/>
</dbReference>
<feature type="domain" description="HTH merR-type" evidence="5">
    <location>
        <begin position="11"/>
        <end position="79"/>
    </location>
</feature>
<dbReference type="SUPFAM" id="SSF46955">
    <property type="entry name" value="Putative DNA-binding domain"/>
    <property type="match status" value="1"/>
</dbReference>
<dbReference type="InterPro" id="IPR047057">
    <property type="entry name" value="MerR_fam"/>
</dbReference>
<evidence type="ECO:0000256" key="3">
    <source>
        <dbReference type="ARBA" id="ARBA00023125"/>
    </source>
</evidence>
<sequence length="132" mass="15408">MSREFRRAMPLLPISMVMQLTELTARQIRYYEEHKLIEPARSEGNRRMFSLDDVDALLEIRELLDQGINMAGIKKVFDMRKNNNNVKSSNKMAISDSELRAILREEMQQAQIMQKASLRQGDLSRFFQAKGE</sequence>
<gene>
    <name evidence="6" type="ORF">BJ095_11540</name>
</gene>
<dbReference type="OrthoDB" id="9806513at2"/>
<dbReference type="Gene3D" id="1.10.1660.10">
    <property type="match status" value="1"/>
</dbReference>
<dbReference type="GO" id="GO:0003677">
    <property type="term" value="F:DNA binding"/>
    <property type="evidence" value="ECO:0007669"/>
    <property type="project" value="UniProtKB-KW"/>
</dbReference>
<organism evidence="6 7">
    <name type="scientific">Ureibacillus chungkukjangi</name>
    <dbReference type="NCBI Taxonomy" id="1202712"/>
    <lineage>
        <taxon>Bacteria</taxon>
        <taxon>Bacillati</taxon>
        <taxon>Bacillota</taxon>
        <taxon>Bacilli</taxon>
        <taxon>Bacillales</taxon>
        <taxon>Caryophanaceae</taxon>
        <taxon>Ureibacillus</taxon>
    </lineage>
</organism>
<keyword evidence="2" id="KW-0805">Transcription regulation</keyword>
<reference evidence="6 7" key="1">
    <citation type="submission" date="2018-06" db="EMBL/GenBank/DDBJ databases">
        <title>Genomic Encyclopedia of Archaeal and Bacterial Type Strains, Phase II (KMG-II): from individual species to whole genera.</title>
        <authorList>
            <person name="Goeker M."/>
        </authorList>
    </citation>
    <scope>NUCLEOTIDE SEQUENCE [LARGE SCALE GENOMIC DNA]</scope>
    <source>
        <strain evidence="6 7">KACC 16626</strain>
    </source>
</reference>
<dbReference type="Pfam" id="PF13411">
    <property type="entry name" value="MerR_1"/>
    <property type="match status" value="1"/>
</dbReference>
<evidence type="ECO:0000313" key="7">
    <source>
        <dbReference type="Proteomes" id="UP000247416"/>
    </source>
</evidence>
<keyword evidence="1" id="KW-0678">Repressor</keyword>
<dbReference type="PANTHER" id="PTHR30204:SF65">
    <property type="entry name" value="HTH-TYPE TRANSCRIPTIONAL REGULATOR TNRA"/>
    <property type="match status" value="1"/>
</dbReference>